<dbReference type="Pfam" id="PF13614">
    <property type="entry name" value="AAA_31"/>
    <property type="match status" value="1"/>
</dbReference>
<dbReference type="GO" id="GO:0005524">
    <property type="term" value="F:ATP binding"/>
    <property type="evidence" value="ECO:0007669"/>
    <property type="project" value="UniProtKB-KW"/>
</dbReference>
<evidence type="ECO:0000256" key="3">
    <source>
        <dbReference type="ARBA" id="ARBA00022777"/>
    </source>
</evidence>
<keyword evidence="3" id="KW-0418">Kinase</keyword>
<dbReference type="Gene3D" id="3.40.50.300">
    <property type="entry name" value="P-loop containing nucleotide triphosphate hydrolases"/>
    <property type="match status" value="1"/>
</dbReference>
<dbReference type="InterPro" id="IPR050445">
    <property type="entry name" value="Bact_polysacc_biosynth/exp"/>
</dbReference>
<evidence type="ECO:0000256" key="6">
    <source>
        <dbReference type="SAM" id="Phobius"/>
    </source>
</evidence>
<keyword evidence="6" id="KW-0472">Membrane</keyword>
<evidence type="ECO:0000256" key="4">
    <source>
        <dbReference type="ARBA" id="ARBA00022840"/>
    </source>
</evidence>
<dbReference type="InterPro" id="IPR025669">
    <property type="entry name" value="AAA_dom"/>
</dbReference>
<keyword evidence="2" id="KW-0547">Nucleotide-binding</keyword>
<evidence type="ECO:0000313" key="8">
    <source>
        <dbReference type="EMBL" id="SKA81804.1"/>
    </source>
</evidence>
<accession>A0A1T4WWY4</accession>
<dbReference type="PANTHER" id="PTHR32309">
    <property type="entry name" value="TYROSINE-PROTEIN KINASE"/>
    <property type="match status" value="1"/>
</dbReference>
<dbReference type="EMBL" id="FUYE01000002">
    <property type="protein sequence ID" value="SKA81804.1"/>
    <property type="molecule type" value="Genomic_DNA"/>
</dbReference>
<evidence type="ECO:0000256" key="1">
    <source>
        <dbReference type="ARBA" id="ARBA00022679"/>
    </source>
</evidence>
<evidence type="ECO:0000256" key="2">
    <source>
        <dbReference type="ARBA" id="ARBA00022741"/>
    </source>
</evidence>
<keyword evidence="6" id="KW-0812">Transmembrane</keyword>
<sequence length="746" mass="83446">MNSKTQPSGKDSKLDGSSIIRTVLAYEDYWRLMIILVLIGLLGGTCYFIYARATYESQALIRANSFLMSSEAAVGNANADRTYRQMRALMDQLNSGYVILEAARAIGVAGPSTTFDGLRDDVMPVCRMAILDQSHFQILVVSYDAEVVKKMPQALVDAYERIRLKIRSEYRDTAVKRYADEVTEIRKKVAEQLDSRLQFEEQSALANAQIEMERLSNIPVDIVRAKYRLKEHEEISRILQEQQSSLDVIGKLSLISGFTDEEKDPLEAGRVVRKGGAVAPFTFSSPSTDKKFTQVVVQPNMVDGLKSWQELERTKRATEEKLRLIQTKFLDDHPEVIKLKDELKQVESALDIELKVALTSFDLEKARLTEKLEELDGKLPEYHKAIKSYDTKKLDYDLMEKSQLAWDKAYEKLSQRIESLEFDGDKAPLSLEFRGFTNLRSEMPVSPNKSKLFMMGCLLGLGLAGGVPFLLRRFDSSVVELSEFEGTLGINGIGLVPLSDPKELESLNRAPTVGANVPNALLENFRLIRSSILLNGSPKGDGRVIMLTSARPSEGKTTVSSNVAWAFSSLGEKTLLIDCDLRRGRVHEVIGASNAVGMTDLLTGRASLSECVQKVEAENLWAITRGMVVPGTTELLNSGVFAAILEELKKKYDRIILDTPPVLGLSETAFLQHHADGVAIVVRCGKTLRKDVEDAVQSLQKLGAHFYGFILNGVDFSKRVNHYYYYYYSASYYDANWDVKPAKKET</sequence>
<feature type="transmembrane region" description="Helical" evidence="6">
    <location>
        <begin position="29"/>
        <end position="50"/>
    </location>
</feature>
<dbReference type="RefSeq" id="WP_078812014.1">
    <property type="nucleotide sequence ID" value="NZ_FUYE01000002.1"/>
</dbReference>
<evidence type="ECO:0000256" key="5">
    <source>
        <dbReference type="ARBA" id="ARBA00023137"/>
    </source>
</evidence>
<keyword evidence="1" id="KW-0808">Transferase</keyword>
<dbReference type="SUPFAM" id="SSF52540">
    <property type="entry name" value="P-loop containing nucleoside triphosphate hydrolases"/>
    <property type="match status" value="1"/>
</dbReference>
<protein>
    <submittedName>
        <fullName evidence="8">Capsular exopolysaccharide family</fullName>
    </submittedName>
</protein>
<dbReference type="NCBIfam" id="TIGR01007">
    <property type="entry name" value="eps_fam"/>
    <property type="match status" value="1"/>
</dbReference>
<dbReference type="InterPro" id="IPR005702">
    <property type="entry name" value="Wzc-like_C"/>
</dbReference>
<reference evidence="9" key="1">
    <citation type="submission" date="2017-02" db="EMBL/GenBank/DDBJ databases">
        <authorList>
            <person name="Varghese N."/>
            <person name="Submissions S."/>
        </authorList>
    </citation>
    <scope>NUCLEOTIDE SEQUENCE [LARGE SCALE GENOMIC DNA]</scope>
    <source>
        <strain evidence="9">ATCC 700200</strain>
    </source>
</reference>
<keyword evidence="5" id="KW-0829">Tyrosine-protein kinase</keyword>
<keyword evidence="9" id="KW-1185">Reference proteome</keyword>
<dbReference type="AlphaFoldDB" id="A0A1T4WWY4"/>
<dbReference type="CDD" id="cd05387">
    <property type="entry name" value="BY-kinase"/>
    <property type="match status" value="1"/>
</dbReference>
<dbReference type="OrthoDB" id="9775724at2"/>
<dbReference type="GO" id="GO:0004713">
    <property type="term" value="F:protein tyrosine kinase activity"/>
    <property type="evidence" value="ECO:0007669"/>
    <property type="project" value="UniProtKB-KW"/>
</dbReference>
<evidence type="ECO:0000313" key="9">
    <source>
        <dbReference type="Proteomes" id="UP000190774"/>
    </source>
</evidence>
<proteinExistence type="predicted"/>
<dbReference type="STRING" id="48467.SAMN02745166_00815"/>
<feature type="domain" description="AAA" evidence="7">
    <location>
        <begin position="543"/>
        <end position="697"/>
    </location>
</feature>
<organism evidence="8 9">
    <name type="scientific">Prosthecobacter debontii</name>
    <dbReference type="NCBI Taxonomy" id="48467"/>
    <lineage>
        <taxon>Bacteria</taxon>
        <taxon>Pseudomonadati</taxon>
        <taxon>Verrucomicrobiota</taxon>
        <taxon>Verrucomicrobiia</taxon>
        <taxon>Verrucomicrobiales</taxon>
        <taxon>Verrucomicrobiaceae</taxon>
        <taxon>Prosthecobacter</taxon>
    </lineage>
</organism>
<dbReference type="PANTHER" id="PTHR32309:SF31">
    <property type="entry name" value="CAPSULAR EXOPOLYSACCHARIDE FAMILY"/>
    <property type="match status" value="1"/>
</dbReference>
<dbReference type="InterPro" id="IPR027417">
    <property type="entry name" value="P-loop_NTPase"/>
</dbReference>
<name>A0A1T4WWY4_9BACT</name>
<dbReference type="Proteomes" id="UP000190774">
    <property type="component" value="Unassembled WGS sequence"/>
</dbReference>
<gene>
    <name evidence="8" type="ORF">SAMN02745166_00815</name>
</gene>
<evidence type="ECO:0000259" key="7">
    <source>
        <dbReference type="Pfam" id="PF13614"/>
    </source>
</evidence>
<keyword evidence="4" id="KW-0067">ATP-binding</keyword>
<keyword evidence="6" id="KW-1133">Transmembrane helix</keyword>